<comment type="subunit">
    <text evidence="10">Monomer. Associates with 30S ribosomal subunit, binds 16S rRNA.</text>
</comment>
<proteinExistence type="inferred from homology"/>
<dbReference type="InterPro" id="IPR010914">
    <property type="entry name" value="RsgA_GTPase_dom"/>
</dbReference>
<dbReference type="GO" id="GO:0046872">
    <property type="term" value="F:metal ion binding"/>
    <property type="evidence" value="ECO:0007669"/>
    <property type="project" value="UniProtKB-KW"/>
</dbReference>
<feature type="binding site" evidence="10">
    <location>
        <position position="275"/>
    </location>
    <ligand>
        <name>Zn(2+)</name>
        <dbReference type="ChEBI" id="CHEBI:29105"/>
    </ligand>
</feature>
<reference evidence="13" key="2">
    <citation type="submission" date="2021-04" db="EMBL/GenBank/DDBJ databases">
        <authorList>
            <person name="Gilroy R."/>
        </authorList>
    </citation>
    <scope>NUCLEOTIDE SEQUENCE</scope>
    <source>
        <strain evidence="13">MalCec1-1739</strain>
    </source>
</reference>
<evidence type="ECO:0000256" key="10">
    <source>
        <dbReference type="HAMAP-Rule" id="MF_01820"/>
    </source>
</evidence>
<dbReference type="InterPro" id="IPR030378">
    <property type="entry name" value="G_CP_dom"/>
</dbReference>
<accession>A0A9D2UJP8</accession>
<reference evidence="13" key="1">
    <citation type="journal article" date="2021" name="PeerJ">
        <title>Extensive microbial diversity within the chicken gut microbiome revealed by metagenomics and culture.</title>
        <authorList>
            <person name="Gilroy R."/>
            <person name="Ravi A."/>
            <person name="Getino M."/>
            <person name="Pursley I."/>
            <person name="Horton D.L."/>
            <person name="Alikhan N.F."/>
            <person name="Baker D."/>
            <person name="Gharbi K."/>
            <person name="Hall N."/>
            <person name="Watson M."/>
            <person name="Adriaenssens E.M."/>
            <person name="Foster-Nyarko E."/>
            <person name="Jarju S."/>
            <person name="Secka A."/>
            <person name="Antonio M."/>
            <person name="Oren A."/>
            <person name="Chaudhuri R.R."/>
            <person name="La Ragione R."/>
            <person name="Hildebrand F."/>
            <person name="Pallen M.J."/>
        </authorList>
    </citation>
    <scope>NUCLEOTIDE SEQUENCE</scope>
    <source>
        <strain evidence="13">MalCec1-1739</strain>
    </source>
</reference>
<gene>
    <name evidence="10 13" type="primary">rsgA</name>
    <name evidence="13" type="ORF">IAA93_08135</name>
</gene>
<keyword evidence="1 10" id="KW-0963">Cytoplasm</keyword>
<name>A0A9D2UJP8_9BACT</name>
<dbReference type="PROSITE" id="PS51721">
    <property type="entry name" value="G_CP"/>
    <property type="match status" value="1"/>
</dbReference>
<dbReference type="Gene3D" id="1.10.40.50">
    <property type="entry name" value="Probable gtpase engc, domain 3"/>
    <property type="match status" value="1"/>
</dbReference>
<dbReference type="SUPFAM" id="SSF50249">
    <property type="entry name" value="Nucleic acid-binding proteins"/>
    <property type="match status" value="1"/>
</dbReference>
<keyword evidence="7 10" id="KW-0862">Zinc</keyword>
<evidence type="ECO:0000256" key="5">
    <source>
        <dbReference type="ARBA" id="ARBA00022741"/>
    </source>
</evidence>
<evidence type="ECO:0000256" key="4">
    <source>
        <dbReference type="ARBA" id="ARBA00022730"/>
    </source>
</evidence>
<comment type="subcellular location">
    <subcellularLocation>
        <location evidence="10">Cytoplasm</location>
    </subcellularLocation>
</comment>
<dbReference type="CDD" id="cd01854">
    <property type="entry name" value="YjeQ_EngC"/>
    <property type="match status" value="1"/>
</dbReference>
<dbReference type="InterPro" id="IPR031944">
    <property type="entry name" value="RsgA_N"/>
</dbReference>
<dbReference type="EC" id="3.6.1.-" evidence="10"/>
<protein>
    <recommendedName>
        <fullName evidence="10">Small ribosomal subunit biogenesis GTPase RsgA</fullName>
        <ecNumber evidence="10">3.6.1.-</ecNumber>
    </recommendedName>
</protein>
<keyword evidence="9 10" id="KW-0342">GTP-binding</keyword>
<evidence type="ECO:0000256" key="1">
    <source>
        <dbReference type="ARBA" id="ARBA00022490"/>
    </source>
</evidence>
<evidence type="ECO:0000313" key="13">
    <source>
        <dbReference type="EMBL" id="HJD53674.1"/>
    </source>
</evidence>
<keyword evidence="4 10" id="KW-0699">rRNA-binding</keyword>
<keyword evidence="3 10" id="KW-0479">Metal-binding</keyword>
<dbReference type="InterPro" id="IPR012340">
    <property type="entry name" value="NA-bd_OB-fold"/>
</dbReference>
<feature type="domain" description="CP-type G" evidence="12">
    <location>
        <begin position="78"/>
        <end position="238"/>
    </location>
</feature>
<evidence type="ECO:0000256" key="8">
    <source>
        <dbReference type="ARBA" id="ARBA00022884"/>
    </source>
</evidence>
<feature type="binding site" evidence="10">
    <location>
        <position position="262"/>
    </location>
    <ligand>
        <name>Zn(2+)</name>
        <dbReference type="ChEBI" id="CHEBI:29105"/>
    </ligand>
</feature>
<dbReference type="EMBL" id="DWUP01000193">
    <property type="protein sequence ID" value="HJD53674.1"/>
    <property type="molecule type" value="Genomic_DNA"/>
</dbReference>
<dbReference type="AlphaFoldDB" id="A0A9D2UJP8"/>
<keyword evidence="2 10" id="KW-0690">Ribosome biogenesis</keyword>
<dbReference type="PANTHER" id="PTHR32120">
    <property type="entry name" value="SMALL RIBOSOMAL SUBUNIT BIOGENESIS GTPASE RSGA"/>
    <property type="match status" value="1"/>
</dbReference>
<organism evidence="13 14">
    <name type="scientific">Candidatus Avibacteroides avistercoris</name>
    <dbReference type="NCBI Taxonomy" id="2840690"/>
    <lineage>
        <taxon>Bacteria</taxon>
        <taxon>Pseudomonadati</taxon>
        <taxon>Bacteroidota</taxon>
        <taxon>Bacteroidia</taxon>
        <taxon>Bacteroidales</taxon>
        <taxon>Bacteroidaceae</taxon>
        <taxon>Bacteroidaceae incertae sedis</taxon>
        <taxon>Candidatus Avibacteroides</taxon>
    </lineage>
</organism>
<evidence type="ECO:0000259" key="12">
    <source>
        <dbReference type="PROSITE" id="PS51721"/>
    </source>
</evidence>
<dbReference type="GO" id="GO:0042274">
    <property type="term" value="P:ribosomal small subunit biogenesis"/>
    <property type="evidence" value="ECO:0007669"/>
    <property type="project" value="UniProtKB-UniRule"/>
</dbReference>
<dbReference type="GO" id="GO:0005525">
    <property type="term" value="F:GTP binding"/>
    <property type="evidence" value="ECO:0007669"/>
    <property type="project" value="UniProtKB-UniRule"/>
</dbReference>
<dbReference type="Pfam" id="PF16745">
    <property type="entry name" value="RsgA_N"/>
    <property type="match status" value="1"/>
</dbReference>
<evidence type="ECO:0000256" key="9">
    <source>
        <dbReference type="ARBA" id="ARBA00023134"/>
    </source>
</evidence>
<dbReference type="GO" id="GO:0003924">
    <property type="term" value="F:GTPase activity"/>
    <property type="evidence" value="ECO:0007669"/>
    <property type="project" value="UniProtKB-UniRule"/>
</dbReference>
<feature type="binding site" evidence="10">
    <location>
        <begin position="126"/>
        <end position="129"/>
    </location>
    <ligand>
        <name>GTP</name>
        <dbReference type="ChEBI" id="CHEBI:37565"/>
    </ligand>
</feature>
<dbReference type="HAMAP" id="MF_01820">
    <property type="entry name" value="GTPase_RsgA"/>
    <property type="match status" value="1"/>
</dbReference>
<evidence type="ECO:0000256" key="3">
    <source>
        <dbReference type="ARBA" id="ARBA00022723"/>
    </source>
</evidence>
<comment type="similarity">
    <text evidence="10">Belongs to the TRAFAC class YlqF/YawG GTPase family. RsgA subfamily.</text>
</comment>
<evidence type="ECO:0000259" key="11">
    <source>
        <dbReference type="PROSITE" id="PS50936"/>
    </source>
</evidence>
<evidence type="ECO:0000256" key="6">
    <source>
        <dbReference type="ARBA" id="ARBA00022801"/>
    </source>
</evidence>
<dbReference type="Gene3D" id="2.40.50.140">
    <property type="entry name" value="Nucleic acid-binding proteins"/>
    <property type="match status" value="1"/>
</dbReference>
<evidence type="ECO:0000256" key="2">
    <source>
        <dbReference type="ARBA" id="ARBA00022517"/>
    </source>
</evidence>
<evidence type="ECO:0000256" key="7">
    <source>
        <dbReference type="ARBA" id="ARBA00022833"/>
    </source>
</evidence>
<dbReference type="PROSITE" id="PS50936">
    <property type="entry name" value="ENGC_GTPASE"/>
    <property type="match status" value="1"/>
</dbReference>
<dbReference type="Gene3D" id="3.40.50.300">
    <property type="entry name" value="P-loop containing nucleotide triphosphate hydrolases"/>
    <property type="match status" value="1"/>
</dbReference>
<dbReference type="Pfam" id="PF03193">
    <property type="entry name" value="RsgA_GTPase"/>
    <property type="match status" value="1"/>
</dbReference>
<comment type="function">
    <text evidence="10">One of several proteins that assist in the late maturation steps of the functional core of the 30S ribosomal subunit. Helps release RbfA from mature subunits. May play a role in the assembly of ribosomal proteins into the subunit. Circularly permuted GTPase that catalyzes slow GTP hydrolysis, GTPase activity is stimulated by the 30S ribosomal subunit.</text>
</comment>
<sequence length="310" mass="33522">MSGLVVKNTGSWYMVKTDSGSLVECKVKGNFRIKGIKSTNPVAVGDHVDIKVNAGGTALITAIHDRRNYIVRKPSNLSKQLHVIGANLDQSFLVVTVSHPETPLEFIDRFLATSEAYRVPATLVINKADLYGEAERGVMHAMQHLYSGIGYECRVVSAVTGEGMDRLREALAGRVTLFSGNSGVGKSTLLNALLPHAGAKTGAISAVHDTGMHTTTFSEMFDTGNGGYIIDTPGIKGFGTFDMCREEVGHYFPEIFSTAAGCRYGNCMHLHEPGCAVKAAVEEGSIALSRYESYLSIMDDEEEGKYRPAY</sequence>
<keyword evidence="8 10" id="KW-0694">RNA-binding</keyword>
<evidence type="ECO:0000313" key="14">
    <source>
        <dbReference type="Proteomes" id="UP000787625"/>
    </source>
</evidence>
<dbReference type="Proteomes" id="UP000787625">
    <property type="component" value="Unassembled WGS sequence"/>
</dbReference>
<dbReference type="CDD" id="cd04466">
    <property type="entry name" value="S1_YloQ_GTPase"/>
    <property type="match status" value="1"/>
</dbReference>
<dbReference type="SUPFAM" id="SSF52540">
    <property type="entry name" value="P-loop containing nucleoside triphosphate hydrolases"/>
    <property type="match status" value="1"/>
</dbReference>
<feature type="binding site" evidence="10">
    <location>
        <position position="267"/>
    </location>
    <ligand>
        <name>Zn(2+)</name>
        <dbReference type="ChEBI" id="CHEBI:29105"/>
    </ligand>
</feature>
<keyword evidence="6 10" id="KW-0378">Hydrolase</keyword>
<feature type="binding site" evidence="10">
    <location>
        <position position="269"/>
    </location>
    <ligand>
        <name>Zn(2+)</name>
        <dbReference type="ChEBI" id="CHEBI:29105"/>
    </ligand>
</feature>
<dbReference type="GO" id="GO:0005737">
    <property type="term" value="C:cytoplasm"/>
    <property type="evidence" value="ECO:0007669"/>
    <property type="project" value="UniProtKB-SubCell"/>
</dbReference>
<comment type="caution">
    <text evidence="13">The sequence shown here is derived from an EMBL/GenBank/DDBJ whole genome shotgun (WGS) entry which is preliminary data.</text>
</comment>
<dbReference type="NCBIfam" id="TIGR00157">
    <property type="entry name" value="ribosome small subunit-dependent GTPase A"/>
    <property type="match status" value="1"/>
</dbReference>
<feature type="domain" description="EngC GTPase" evidence="11">
    <location>
        <begin position="86"/>
        <end position="236"/>
    </location>
</feature>
<feature type="binding site" evidence="10">
    <location>
        <begin position="180"/>
        <end position="188"/>
    </location>
    <ligand>
        <name>GTP</name>
        <dbReference type="ChEBI" id="CHEBI:37565"/>
    </ligand>
</feature>
<dbReference type="PANTHER" id="PTHR32120:SF11">
    <property type="entry name" value="SMALL RIBOSOMAL SUBUNIT BIOGENESIS GTPASE RSGA 1, MITOCHONDRIAL-RELATED"/>
    <property type="match status" value="1"/>
</dbReference>
<comment type="cofactor">
    <cofactor evidence="10">
        <name>Zn(2+)</name>
        <dbReference type="ChEBI" id="CHEBI:29105"/>
    </cofactor>
    <text evidence="10">Binds 1 zinc ion per subunit.</text>
</comment>
<keyword evidence="5 10" id="KW-0547">Nucleotide-binding</keyword>
<dbReference type="InterPro" id="IPR004881">
    <property type="entry name" value="Ribosome_biogen_GTPase_RsgA"/>
</dbReference>
<dbReference type="GO" id="GO:0019843">
    <property type="term" value="F:rRNA binding"/>
    <property type="evidence" value="ECO:0007669"/>
    <property type="project" value="UniProtKB-KW"/>
</dbReference>
<dbReference type="InterPro" id="IPR027417">
    <property type="entry name" value="P-loop_NTPase"/>
</dbReference>